<evidence type="ECO:0000256" key="1">
    <source>
        <dbReference type="SAM" id="MobiDB-lite"/>
    </source>
</evidence>
<name>A0A3R7LV34_PENVA</name>
<dbReference type="AlphaFoldDB" id="A0A3R7LV34"/>
<dbReference type="Proteomes" id="UP000283509">
    <property type="component" value="Unassembled WGS sequence"/>
</dbReference>
<comment type="caution">
    <text evidence="2">The sequence shown here is derived from an EMBL/GenBank/DDBJ whole genome shotgun (WGS) entry which is preliminary data.</text>
</comment>
<keyword evidence="3" id="KW-1185">Reference proteome</keyword>
<reference evidence="2 3" key="1">
    <citation type="submission" date="2018-04" db="EMBL/GenBank/DDBJ databases">
        <authorList>
            <person name="Zhang X."/>
            <person name="Yuan J."/>
            <person name="Li F."/>
            <person name="Xiang J."/>
        </authorList>
    </citation>
    <scope>NUCLEOTIDE SEQUENCE [LARGE SCALE GENOMIC DNA]</scope>
    <source>
        <tissue evidence="2">Muscle</tissue>
    </source>
</reference>
<reference evidence="2 3" key="2">
    <citation type="submission" date="2019-01" db="EMBL/GenBank/DDBJ databases">
        <title>The decoding of complex shrimp genome reveals the adaptation for benthos swimmer, frequently molting mechanism and breeding impact on genome.</title>
        <authorList>
            <person name="Sun Y."/>
            <person name="Gao Y."/>
            <person name="Yu Y."/>
        </authorList>
    </citation>
    <scope>NUCLEOTIDE SEQUENCE [LARGE SCALE GENOMIC DNA]</scope>
    <source>
        <tissue evidence="2">Muscle</tissue>
    </source>
</reference>
<gene>
    <name evidence="2" type="ORF">C7M84_018198</name>
</gene>
<feature type="region of interest" description="Disordered" evidence="1">
    <location>
        <begin position="412"/>
        <end position="457"/>
    </location>
</feature>
<accession>A0A3R7LV34</accession>
<sequence length="543" mass="60060">MRPGRSQWLLPSPKTTAKKREGLKKNNHNNLPLHLRRRNRTALDIIIRSQSTDSSDRPATRSFPDIFSSPFPSFVYIRSPLTFSLFSYFFFPFFSLYLVSPQHPFFSPSFLSPIVSLFPLSFSPPSFLPPFLLPLPLPLFLSFSPPFPPPPLSSSLSSPFCPSLPPPLPSFLPPPLPLSLSPPSLPPLFLSPFLLTFPFLPSSSLPFSSPSPSPSFLSPFLLPSLPSPPLSPPLLPATTLLLSFLRLPPPLSDPSLVTLSIFLQLPLKRERVDSPRYFLSPPLFISFSLTLPFSYPRSYFFPVLSNAFLFFPLPLSSNSISLLLQSSPPLPPISFRTSLIFSLYRHPSTLPHPSFTLSSYFSLFPFPASSFTLSPSFSLFFIYFCYFPPPLPPFPLSFLLLRLPLLSPPPSSLSSPPSPPSPSPSPSLPAHPLSPSPPPSSSPSPPLPALPPSSPSPSNPLPPHAPCVAGVWRALVQCRTKKCVWREACVCFRPKGRRPKKSGKTVDLRALIIDSISHKGEAPRFGLLWEGRMERVLCQRVLS</sequence>
<organism evidence="2 3">
    <name type="scientific">Penaeus vannamei</name>
    <name type="common">Whiteleg shrimp</name>
    <name type="synonym">Litopenaeus vannamei</name>
    <dbReference type="NCBI Taxonomy" id="6689"/>
    <lineage>
        <taxon>Eukaryota</taxon>
        <taxon>Metazoa</taxon>
        <taxon>Ecdysozoa</taxon>
        <taxon>Arthropoda</taxon>
        <taxon>Crustacea</taxon>
        <taxon>Multicrustacea</taxon>
        <taxon>Malacostraca</taxon>
        <taxon>Eumalacostraca</taxon>
        <taxon>Eucarida</taxon>
        <taxon>Decapoda</taxon>
        <taxon>Dendrobranchiata</taxon>
        <taxon>Penaeoidea</taxon>
        <taxon>Penaeidae</taxon>
        <taxon>Penaeus</taxon>
    </lineage>
</organism>
<evidence type="ECO:0000313" key="3">
    <source>
        <dbReference type="Proteomes" id="UP000283509"/>
    </source>
</evidence>
<evidence type="ECO:0000313" key="2">
    <source>
        <dbReference type="EMBL" id="ROT63881.1"/>
    </source>
</evidence>
<protein>
    <submittedName>
        <fullName evidence="2">Uncharacterized protein</fullName>
    </submittedName>
</protein>
<proteinExistence type="predicted"/>
<dbReference type="EMBL" id="QCYY01003360">
    <property type="protein sequence ID" value="ROT63881.1"/>
    <property type="molecule type" value="Genomic_DNA"/>
</dbReference>